<feature type="region of interest" description="Disordered" evidence="2">
    <location>
        <begin position="391"/>
        <end position="411"/>
    </location>
</feature>
<dbReference type="GO" id="GO:0003677">
    <property type="term" value="F:DNA binding"/>
    <property type="evidence" value="ECO:0007669"/>
    <property type="project" value="InterPro"/>
</dbReference>
<evidence type="ECO:0000313" key="6">
    <source>
        <dbReference type="Proteomes" id="UP001162162"/>
    </source>
</evidence>
<evidence type="ECO:0000259" key="4">
    <source>
        <dbReference type="Pfam" id="PF05225"/>
    </source>
</evidence>
<name>A0AAV8YNB9_9CUCU</name>
<dbReference type="Pfam" id="PF03184">
    <property type="entry name" value="DDE_1"/>
    <property type="match status" value="1"/>
</dbReference>
<evidence type="ECO:0000256" key="2">
    <source>
        <dbReference type="SAM" id="MobiDB-lite"/>
    </source>
</evidence>
<comment type="caution">
    <text evidence="5">The sequence shown here is derived from an EMBL/GenBank/DDBJ whole genome shotgun (WGS) entry which is preliminary data.</text>
</comment>
<sequence>MPRISTVRYYFNNATQVQEICTTPSRAAWSEEQLREAIEKVSTNKISAREAHRRYGVPPRTLNRRLQTRNFEKGSLGPQGVLGKDNEKRRVAHIQRLSAAGFAPDRQTVRTLAYKFAEKLHIQHTFSAEKEMAGFAWMQSFLERHPELSVRQAEDETGVQLINKPGKVITTKGTKDVHVLTSKERGENVSVVAYCSADGRFIPPVLIFKGVNKKAEFSDGLPAGSKVYMNKKSSFINSDLFLLWLKEHFIPNKPNGKCLLVLDGHTAHNTDIDMLQVADDNDIIILCLPSHCTQALQPLDRSFFRPFKTYFNQEAQLWMKNHSNRNLTRYQAGDVIGKAWIRAACIANAINGFKAYAVDFGRISECTESDNEEPLAPPSPRHTSVTPNFMPIEESQPSVSGTNKNSAPSETKEFTPTKLLHEVSPIPVAPIPLFKRRKQGASVLTSPLNIENLKVRIINKTTKKCRNTETLACESRGSLKKQVGKRSKVKKAREKWSSSDEEPLSKQGRNDDNSDCECVECFELYSKTTKTVGWLQCLECKEWLHKTCTMYGEKCNRCSRTAMMKMKRTATIS</sequence>
<feature type="domain" description="DDE-1" evidence="3">
    <location>
        <begin position="191"/>
        <end position="326"/>
    </location>
</feature>
<dbReference type="Proteomes" id="UP001162162">
    <property type="component" value="Unassembled WGS sequence"/>
</dbReference>
<organism evidence="5 6">
    <name type="scientific">Aromia moschata</name>
    <dbReference type="NCBI Taxonomy" id="1265417"/>
    <lineage>
        <taxon>Eukaryota</taxon>
        <taxon>Metazoa</taxon>
        <taxon>Ecdysozoa</taxon>
        <taxon>Arthropoda</taxon>
        <taxon>Hexapoda</taxon>
        <taxon>Insecta</taxon>
        <taxon>Pterygota</taxon>
        <taxon>Neoptera</taxon>
        <taxon>Endopterygota</taxon>
        <taxon>Coleoptera</taxon>
        <taxon>Polyphaga</taxon>
        <taxon>Cucujiformia</taxon>
        <taxon>Chrysomeloidea</taxon>
        <taxon>Cerambycidae</taxon>
        <taxon>Cerambycinae</taxon>
        <taxon>Callichromatini</taxon>
        <taxon>Aromia</taxon>
    </lineage>
</organism>
<dbReference type="InterPro" id="IPR009057">
    <property type="entry name" value="Homeodomain-like_sf"/>
</dbReference>
<keyword evidence="6" id="KW-1185">Reference proteome</keyword>
<dbReference type="AlphaFoldDB" id="A0AAV8YNB9"/>
<dbReference type="PANTHER" id="PTHR19303">
    <property type="entry name" value="TRANSPOSON"/>
    <property type="match status" value="1"/>
</dbReference>
<dbReference type="GO" id="GO:0005634">
    <property type="term" value="C:nucleus"/>
    <property type="evidence" value="ECO:0007669"/>
    <property type="project" value="UniProtKB-SubCell"/>
</dbReference>
<protein>
    <recommendedName>
        <fullName evidence="7">HTH CENPB-type domain-containing protein</fullName>
    </recommendedName>
</protein>
<feature type="region of interest" description="Disordered" evidence="2">
    <location>
        <begin position="482"/>
        <end position="513"/>
    </location>
</feature>
<dbReference type="Pfam" id="PF05225">
    <property type="entry name" value="HTH_psq"/>
    <property type="match status" value="1"/>
</dbReference>
<dbReference type="InterPro" id="IPR007889">
    <property type="entry name" value="HTH_Psq"/>
</dbReference>
<dbReference type="InterPro" id="IPR004875">
    <property type="entry name" value="DDE_SF_endonuclease_dom"/>
</dbReference>
<dbReference type="PANTHER" id="PTHR19303:SF74">
    <property type="entry name" value="POGO TRANSPOSABLE ELEMENT WITH KRAB DOMAIN"/>
    <property type="match status" value="1"/>
</dbReference>
<evidence type="ECO:0000313" key="5">
    <source>
        <dbReference type="EMBL" id="KAJ8952774.1"/>
    </source>
</evidence>
<dbReference type="EMBL" id="JAPWTK010000064">
    <property type="protein sequence ID" value="KAJ8952774.1"/>
    <property type="molecule type" value="Genomic_DNA"/>
</dbReference>
<reference evidence="5" key="1">
    <citation type="journal article" date="2023" name="Insect Mol. Biol.">
        <title>Genome sequencing provides insights into the evolution of gene families encoding plant cell wall-degrading enzymes in longhorned beetles.</title>
        <authorList>
            <person name="Shin N.R."/>
            <person name="Okamura Y."/>
            <person name="Kirsch R."/>
            <person name="Pauchet Y."/>
        </authorList>
    </citation>
    <scope>NUCLEOTIDE SEQUENCE</scope>
    <source>
        <strain evidence="5">AMC_N1</strain>
    </source>
</reference>
<gene>
    <name evidence="5" type="ORF">NQ318_008091</name>
</gene>
<comment type="subcellular location">
    <subcellularLocation>
        <location evidence="1">Nucleus</location>
    </subcellularLocation>
</comment>
<evidence type="ECO:0008006" key="7">
    <source>
        <dbReference type="Google" id="ProtNLM"/>
    </source>
</evidence>
<dbReference type="InterPro" id="IPR050863">
    <property type="entry name" value="CenT-Element_Derived"/>
</dbReference>
<dbReference type="SUPFAM" id="SSF46689">
    <property type="entry name" value="Homeodomain-like"/>
    <property type="match status" value="1"/>
</dbReference>
<feature type="compositionally biased region" description="Basic residues" evidence="2">
    <location>
        <begin position="482"/>
        <end position="493"/>
    </location>
</feature>
<evidence type="ECO:0000259" key="3">
    <source>
        <dbReference type="Pfam" id="PF03184"/>
    </source>
</evidence>
<feature type="domain" description="HTH psq-type" evidence="4">
    <location>
        <begin position="30"/>
        <end position="71"/>
    </location>
</feature>
<dbReference type="Gene3D" id="1.10.10.60">
    <property type="entry name" value="Homeodomain-like"/>
    <property type="match status" value="1"/>
</dbReference>
<proteinExistence type="predicted"/>
<feature type="compositionally biased region" description="Polar residues" evidence="2">
    <location>
        <begin position="395"/>
        <end position="409"/>
    </location>
</feature>
<evidence type="ECO:0000256" key="1">
    <source>
        <dbReference type="ARBA" id="ARBA00004123"/>
    </source>
</evidence>
<accession>A0AAV8YNB9</accession>